<dbReference type="InterPro" id="IPR009057">
    <property type="entry name" value="Homeodomain-like_sf"/>
</dbReference>
<feature type="domain" description="Myb-like" evidence="2">
    <location>
        <begin position="23"/>
        <end position="85"/>
    </location>
</feature>
<feature type="domain" description="HTH myb-type" evidence="3">
    <location>
        <begin position="86"/>
        <end position="140"/>
    </location>
</feature>
<dbReference type="PROSITE" id="PS50090">
    <property type="entry name" value="MYB_LIKE"/>
    <property type="match status" value="3"/>
</dbReference>
<dbReference type="GO" id="GO:0005634">
    <property type="term" value="C:nucleus"/>
    <property type="evidence" value="ECO:0007669"/>
    <property type="project" value="TreeGrafter"/>
</dbReference>
<dbReference type="CDD" id="cd00167">
    <property type="entry name" value="SANT"/>
    <property type="match status" value="3"/>
</dbReference>
<dbReference type="SUPFAM" id="SSF46689">
    <property type="entry name" value="Homeodomain-like"/>
    <property type="match status" value="2"/>
</dbReference>
<dbReference type="InterPro" id="IPR001005">
    <property type="entry name" value="SANT/Myb"/>
</dbReference>
<proteinExistence type="predicted"/>
<organism evidence="5">
    <name type="scientific">Aplanochytrium stocchinoi</name>
    <dbReference type="NCBI Taxonomy" id="215587"/>
    <lineage>
        <taxon>Eukaryota</taxon>
        <taxon>Sar</taxon>
        <taxon>Stramenopiles</taxon>
        <taxon>Bigyra</taxon>
        <taxon>Labyrinthulomycetes</taxon>
        <taxon>Thraustochytrida</taxon>
        <taxon>Thraustochytriidae</taxon>
        <taxon>Aplanochytrium</taxon>
    </lineage>
</organism>
<gene>
    <name evidence="4" type="ORF">ASTO00021_LOCUS887</name>
    <name evidence="5" type="ORF">ASTO00021_LOCUS888</name>
</gene>
<dbReference type="GO" id="GO:0000978">
    <property type="term" value="F:RNA polymerase II cis-regulatory region sequence-specific DNA binding"/>
    <property type="evidence" value="ECO:0007669"/>
    <property type="project" value="TreeGrafter"/>
</dbReference>
<feature type="domain" description="Myb-like" evidence="2">
    <location>
        <begin position="86"/>
        <end position="136"/>
    </location>
</feature>
<dbReference type="SMART" id="SM00717">
    <property type="entry name" value="SANT"/>
    <property type="match status" value="3"/>
</dbReference>
<evidence type="ECO:0000259" key="3">
    <source>
        <dbReference type="PROSITE" id="PS51294"/>
    </source>
</evidence>
<feature type="region of interest" description="Disordered" evidence="1">
    <location>
        <begin position="1"/>
        <end position="29"/>
    </location>
</feature>
<protein>
    <submittedName>
        <fullName evidence="5">Uncharacterized protein</fullName>
    </submittedName>
</protein>
<dbReference type="AlphaFoldDB" id="A0A6S7ZTE6"/>
<dbReference type="PANTHER" id="PTHR45614">
    <property type="entry name" value="MYB PROTEIN-RELATED"/>
    <property type="match status" value="1"/>
</dbReference>
<sequence length="377" mass="42176">MIGVKRQRESENAEESDSSSSSGKTTKKVAWSALEDSRLISVVESSASGKNPDGTLIIDFSWGEIAELIPNRNAKQCRERWCYNLDPSIKRDSWTVHEDAILVKAQRTLGNQWALIARYLKGRTENSVKTRMKSLLRAEKREWSNQEDELIMQMHLRMGSKWEAMKAKLPGRTANAIKTRYMMIKKGVPVEQIPVGSSRQIWHQQHLIDKVNLEKVLREACGDCTRTVSKSGTEVLENSNKQLIDVSKYLPVQLEYATAQVSEALKGMAAPIQPSFVGLNSTLKPASFAAPKISGMNNRIFHALQNLQNEILQDQGINNESRVKLLSQTQEILSSYLSSVSTSSIKQNDVQIAAAALLSSQQPHVSQLSQLSHQAYK</sequence>
<accession>A0A6S7ZTE6</accession>
<dbReference type="PANTHER" id="PTHR45614:SF299">
    <property type="entry name" value="MYB-LIKE DNA-BINDING DOMAIN CONTAINING PROTEIN"/>
    <property type="match status" value="1"/>
</dbReference>
<reference evidence="5" key="1">
    <citation type="submission" date="2021-01" db="EMBL/GenBank/DDBJ databases">
        <authorList>
            <person name="Corre E."/>
            <person name="Pelletier E."/>
            <person name="Niang G."/>
            <person name="Scheremetjew M."/>
            <person name="Finn R."/>
            <person name="Kale V."/>
            <person name="Holt S."/>
            <person name="Cochrane G."/>
            <person name="Meng A."/>
            <person name="Brown T."/>
            <person name="Cohen L."/>
        </authorList>
    </citation>
    <scope>NUCLEOTIDE SEQUENCE</scope>
    <source>
        <strain evidence="5">GSBS06</strain>
    </source>
</reference>
<dbReference type="EMBL" id="HBIN01001488">
    <property type="protein sequence ID" value="CAE0430543.1"/>
    <property type="molecule type" value="Transcribed_RNA"/>
</dbReference>
<name>A0A6S7ZTE6_9STRA</name>
<dbReference type="EMBL" id="HBIN01001487">
    <property type="protein sequence ID" value="CAE0430542.1"/>
    <property type="molecule type" value="Transcribed_RNA"/>
</dbReference>
<evidence type="ECO:0000256" key="1">
    <source>
        <dbReference type="SAM" id="MobiDB-lite"/>
    </source>
</evidence>
<feature type="compositionally biased region" description="Basic and acidic residues" evidence="1">
    <location>
        <begin position="1"/>
        <end position="11"/>
    </location>
</feature>
<evidence type="ECO:0000313" key="5">
    <source>
        <dbReference type="EMBL" id="CAE0430543.1"/>
    </source>
</evidence>
<feature type="domain" description="Myb-like" evidence="2">
    <location>
        <begin position="140"/>
        <end position="185"/>
    </location>
</feature>
<dbReference type="InterPro" id="IPR017930">
    <property type="entry name" value="Myb_dom"/>
</dbReference>
<evidence type="ECO:0000259" key="2">
    <source>
        <dbReference type="PROSITE" id="PS50090"/>
    </source>
</evidence>
<evidence type="ECO:0000313" key="4">
    <source>
        <dbReference type="EMBL" id="CAE0430542.1"/>
    </source>
</evidence>
<dbReference type="Gene3D" id="1.10.10.60">
    <property type="entry name" value="Homeodomain-like"/>
    <property type="match status" value="3"/>
</dbReference>
<dbReference type="Pfam" id="PF00249">
    <property type="entry name" value="Myb_DNA-binding"/>
    <property type="match status" value="3"/>
</dbReference>
<dbReference type="InterPro" id="IPR050560">
    <property type="entry name" value="MYB_TF"/>
</dbReference>
<dbReference type="PROSITE" id="PS51294">
    <property type="entry name" value="HTH_MYB"/>
    <property type="match status" value="1"/>
</dbReference>
<dbReference type="GO" id="GO:0000981">
    <property type="term" value="F:DNA-binding transcription factor activity, RNA polymerase II-specific"/>
    <property type="evidence" value="ECO:0007669"/>
    <property type="project" value="TreeGrafter"/>
</dbReference>